<protein>
    <submittedName>
        <fullName evidence="1">Uncharacterized protein</fullName>
    </submittedName>
</protein>
<dbReference type="EMBL" id="CP001860">
    <property type="protein sequence ID" value="ADB60163.1"/>
    <property type="molecule type" value="Genomic_DNA"/>
</dbReference>
<reference evidence="1 2" key="1">
    <citation type="journal article" date="2010" name="Stand. Genomic Sci.">
        <title>Complete genome sequence of Haloterrigena turkmenica type strain (4k).</title>
        <authorList>
            <person name="Saunders E."/>
            <person name="Tindall B.J."/>
            <person name="Fahnrich R."/>
            <person name="Lapidus A."/>
            <person name="Copeland A."/>
            <person name="Del Rio T.G."/>
            <person name="Lucas S."/>
            <person name="Chen F."/>
            <person name="Tice H."/>
            <person name="Cheng J.F."/>
            <person name="Han C."/>
            <person name="Detter J.C."/>
            <person name="Bruce D."/>
            <person name="Goodwin L."/>
            <person name="Chain P."/>
            <person name="Pitluck S."/>
            <person name="Pati A."/>
            <person name="Ivanova N."/>
            <person name="Mavromatis K."/>
            <person name="Chen A."/>
            <person name="Palaniappan K."/>
            <person name="Land M."/>
            <person name="Hauser L."/>
            <person name="Chang Y.J."/>
            <person name="Jeffries C.D."/>
            <person name="Brettin T."/>
            <person name="Rohde M."/>
            <person name="Goker M."/>
            <person name="Bristow J."/>
            <person name="Eisen J.A."/>
            <person name="Markowitz V."/>
            <person name="Hugenholtz P."/>
            <person name="Klenk H.P."/>
            <person name="Kyrpides N.C."/>
        </authorList>
    </citation>
    <scope>NUCLEOTIDE SEQUENCE [LARGE SCALE GENOMIC DNA]</scope>
    <source>
        <strain evidence="2">ATCC 51198 / DSM 5511 / JCM 9101 / NCIMB 13204 / VKM B-1734 / 4k</strain>
    </source>
</reference>
<keyword evidence="2" id="KW-1185">Reference proteome</keyword>
<dbReference type="HOGENOM" id="CLU_3210684_0_0_2"/>
<dbReference type="AlphaFoldDB" id="D2RPC9"/>
<gene>
    <name evidence="1" type="ordered locus">Htur_1273</name>
</gene>
<dbReference type="Proteomes" id="UP000001903">
    <property type="component" value="Chromosome"/>
</dbReference>
<evidence type="ECO:0000313" key="2">
    <source>
        <dbReference type="Proteomes" id="UP000001903"/>
    </source>
</evidence>
<evidence type="ECO:0000313" key="1">
    <source>
        <dbReference type="EMBL" id="ADB60163.1"/>
    </source>
</evidence>
<sequence>MFTVTCQSCHEVASFETYDDATAWCQSHPAPRHRLRMVYLAADW</sequence>
<dbReference type="KEGG" id="htu:Htur_1273"/>
<proteinExistence type="predicted"/>
<organism evidence="1 2">
    <name type="scientific">Haloterrigena turkmenica (strain ATCC 51198 / DSM 5511 / JCM 9101 / NCIMB 13204 / VKM B-1734 / 4k)</name>
    <name type="common">Halococcus turkmenicus</name>
    <dbReference type="NCBI Taxonomy" id="543526"/>
    <lineage>
        <taxon>Archaea</taxon>
        <taxon>Methanobacteriati</taxon>
        <taxon>Methanobacteriota</taxon>
        <taxon>Stenosarchaea group</taxon>
        <taxon>Halobacteria</taxon>
        <taxon>Halobacteriales</taxon>
        <taxon>Natrialbaceae</taxon>
        <taxon>Haloterrigena</taxon>
    </lineage>
</organism>
<accession>D2RPC9</accession>
<name>D2RPC9_HALTV</name>